<evidence type="ECO:0000256" key="2">
    <source>
        <dbReference type="SAM" id="Coils"/>
    </source>
</evidence>
<organism evidence="4 5">
    <name type="scientific">Dunaliella salina</name>
    <name type="common">Green alga</name>
    <name type="synonym">Protococcus salinus</name>
    <dbReference type="NCBI Taxonomy" id="3046"/>
    <lineage>
        <taxon>Eukaryota</taxon>
        <taxon>Viridiplantae</taxon>
        <taxon>Chlorophyta</taxon>
        <taxon>core chlorophytes</taxon>
        <taxon>Chlorophyceae</taxon>
        <taxon>CS clade</taxon>
        <taxon>Chlamydomonadales</taxon>
        <taxon>Dunaliellaceae</taxon>
        <taxon>Dunaliella</taxon>
    </lineage>
</organism>
<comment type="similarity">
    <text evidence="1">Belongs to the cyclophilin-type PPIase family.</text>
</comment>
<keyword evidence="2" id="KW-0175">Coiled coil</keyword>
<evidence type="ECO:0000313" key="5">
    <source>
        <dbReference type="Proteomes" id="UP000815325"/>
    </source>
</evidence>
<dbReference type="Gene3D" id="2.40.100.10">
    <property type="entry name" value="Cyclophilin-like"/>
    <property type="match status" value="1"/>
</dbReference>
<dbReference type="Pfam" id="PF00160">
    <property type="entry name" value="Pro_isomerase"/>
    <property type="match status" value="1"/>
</dbReference>
<dbReference type="EC" id="5.2.1.8" evidence="1"/>
<dbReference type="PANTHER" id="PTHR47511:SF1">
    <property type="entry name" value="PEPTIDYL-PROLYL CIS-TRANS ISOMERASE CYP23"/>
    <property type="match status" value="1"/>
</dbReference>
<comment type="function">
    <text evidence="1">PPIases accelerate the folding of proteins. It catalyzes the cis-trans isomerization of proline imidic peptide bonds in oligopeptides.</text>
</comment>
<keyword evidence="1" id="KW-0413">Isomerase</keyword>
<accession>A0ABQ7G6X6</accession>
<dbReference type="SUPFAM" id="SSF50891">
    <property type="entry name" value="Cyclophilin-like"/>
    <property type="match status" value="1"/>
</dbReference>
<keyword evidence="5" id="KW-1185">Reference proteome</keyword>
<dbReference type="Proteomes" id="UP000815325">
    <property type="component" value="Unassembled WGS sequence"/>
</dbReference>
<reference evidence="4" key="1">
    <citation type="submission" date="2017-08" db="EMBL/GenBank/DDBJ databases">
        <authorList>
            <person name="Polle J.E."/>
            <person name="Barry K."/>
            <person name="Cushman J."/>
            <person name="Schmutz J."/>
            <person name="Tran D."/>
            <person name="Hathwaick L.T."/>
            <person name="Yim W.C."/>
            <person name="Jenkins J."/>
            <person name="Mckie-Krisberg Z.M."/>
            <person name="Prochnik S."/>
            <person name="Lindquist E."/>
            <person name="Dockter R.B."/>
            <person name="Adam C."/>
            <person name="Molina H."/>
            <person name="Bunkerborg J."/>
            <person name="Jin E."/>
            <person name="Buchheim M."/>
            <person name="Magnuson J."/>
        </authorList>
    </citation>
    <scope>NUCLEOTIDE SEQUENCE</scope>
    <source>
        <strain evidence="4">CCAP 19/18</strain>
    </source>
</reference>
<dbReference type="PROSITE" id="PS50072">
    <property type="entry name" value="CSA_PPIASE_2"/>
    <property type="match status" value="1"/>
</dbReference>
<evidence type="ECO:0000313" key="4">
    <source>
        <dbReference type="EMBL" id="KAF5830356.1"/>
    </source>
</evidence>
<name>A0ABQ7G6X6_DUNSA</name>
<dbReference type="InterPro" id="IPR029000">
    <property type="entry name" value="Cyclophilin-like_dom_sf"/>
</dbReference>
<protein>
    <recommendedName>
        <fullName evidence="1">Peptidyl-prolyl cis-trans isomerase</fullName>
        <shortName evidence="1">PPIase</shortName>
        <ecNumber evidence="1">5.2.1.8</ecNumber>
    </recommendedName>
</protein>
<dbReference type="InterPro" id="IPR002130">
    <property type="entry name" value="Cyclophilin-type_PPIase_dom"/>
</dbReference>
<dbReference type="PANTHER" id="PTHR47511">
    <property type="entry name" value="PEPTIDYL-PROLYL CIS-TRANS ISOMERASE CYP23"/>
    <property type="match status" value="1"/>
</dbReference>
<feature type="domain" description="PPIase cyclophilin-type" evidence="3">
    <location>
        <begin position="1"/>
        <end position="154"/>
    </location>
</feature>
<evidence type="ECO:0000259" key="3">
    <source>
        <dbReference type="PROSITE" id="PS50072"/>
    </source>
</evidence>
<comment type="caution">
    <text evidence="4">The sequence shown here is derived from an EMBL/GenBank/DDBJ whole genome shotgun (WGS) entry which is preliminary data.</text>
</comment>
<evidence type="ECO:0000256" key="1">
    <source>
        <dbReference type="RuleBase" id="RU363019"/>
    </source>
</evidence>
<dbReference type="InterPro" id="IPR044233">
    <property type="entry name" value="CYP23-like"/>
</dbReference>
<dbReference type="EMBL" id="MU070052">
    <property type="protein sequence ID" value="KAF5830356.1"/>
    <property type="molecule type" value="Genomic_DNA"/>
</dbReference>
<feature type="coiled-coil region" evidence="2">
    <location>
        <begin position="178"/>
        <end position="205"/>
    </location>
</feature>
<proteinExistence type="inferred from homology"/>
<sequence length="208" mass="23395">MHAQEGDVELGFFPDVAPITSQHIFTLCQQGLYTTNQFFRLDRGFVAQVSDVRSGRLLPLNSQQQEQAMKTVPLEVQQGVVHKAGVLSMGRYADPNSGTSSFSILLGDAPHLDMQYTIFGAVTKGMEVIEKLLDRPMKREGMFVMPIERTTIMSTYWYTISGPQPHHMLTVGSPGDSGRRCEEELQELKERFANQATEIEVLRKMMLP</sequence>
<keyword evidence="1" id="KW-0697">Rotamase</keyword>
<gene>
    <name evidence="4" type="ORF">DUNSADRAFT_14696</name>
</gene>
<comment type="catalytic activity">
    <reaction evidence="1">
        <text>[protein]-peptidylproline (omega=180) = [protein]-peptidylproline (omega=0)</text>
        <dbReference type="Rhea" id="RHEA:16237"/>
        <dbReference type="Rhea" id="RHEA-COMP:10747"/>
        <dbReference type="Rhea" id="RHEA-COMP:10748"/>
        <dbReference type="ChEBI" id="CHEBI:83833"/>
        <dbReference type="ChEBI" id="CHEBI:83834"/>
        <dbReference type="EC" id="5.2.1.8"/>
    </reaction>
</comment>
<dbReference type="PRINTS" id="PR00153">
    <property type="entry name" value="CSAPPISMRASE"/>
</dbReference>